<evidence type="ECO:0000256" key="2">
    <source>
        <dbReference type="ARBA" id="ARBA00023015"/>
    </source>
</evidence>
<dbReference type="InterPro" id="IPR038635">
    <property type="entry name" value="CCR4-NOT_su2/3/5_C_sf"/>
</dbReference>
<feature type="domain" description="NOT2/NOT3/NOT5 C-terminal" evidence="5">
    <location>
        <begin position="532"/>
        <end position="651"/>
    </location>
</feature>
<feature type="region of interest" description="Disordered" evidence="4">
    <location>
        <begin position="243"/>
        <end position="298"/>
    </location>
</feature>
<keyword evidence="6" id="KW-1185">Reference proteome</keyword>
<feature type="compositionally biased region" description="Low complexity" evidence="4">
    <location>
        <begin position="243"/>
        <end position="254"/>
    </location>
</feature>
<dbReference type="PANTHER" id="PTHR23326">
    <property type="entry name" value="CCR4 NOT-RELATED"/>
    <property type="match status" value="1"/>
</dbReference>
<evidence type="ECO:0000313" key="10">
    <source>
        <dbReference type="RefSeq" id="XP_039136133.1"/>
    </source>
</evidence>
<dbReference type="GeneID" id="120273559"/>
<dbReference type="Proteomes" id="UP001515500">
    <property type="component" value="Chromosome 12"/>
</dbReference>
<name>A0AB40C8I4_DIOCR</name>
<feature type="region of interest" description="Disordered" evidence="4">
    <location>
        <begin position="368"/>
        <end position="390"/>
    </location>
</feature>
<feature type="region of interest" description="Disordered" evidence="4">
    <location>
        <begin position="74"/>
        <end position="97"/>
    </location>
</feature>
<sequence length="666" mass="70470">MSGLLNSTLGGSTSNLPDSTGRSFATSFSAQSANAPGFHHSGALQGLHNIHGGFSIPNMSASLTSLTSRNAAMNGVPSSGVQQPGGNISNGRFTSNNMPVPIPQMSHGSSHGHSGLTNRGGINVAGGPAFSSSMNGSIPGISSSPGTAGSRNSVPGLGISPIFGNVGPRITNSIGNIVGGNMGRSISSGGLSIPALASRVNLGANGGSVSLSVQGSNRFLGGMLQQAAPQIIGMIGSSYPSSGGPFSQSQLQSGNNPFNSLGMLKDGNSNDTSPYDMSDFPLLSGQPNSAGGPQAQYGSLRKQGVGVSSIVQQNQEFSMQNEDFPALPGYKGGSAEFAIDLQQKEQLHENASMVQSPHFPMARSAGFNLGGSYSSNRQQQQPHSASVSTGSISFSPGNNQDLLHLHGTDMFPSSHGTYHTQVQNSGHHGIGLRPLGLPISSGMGDYEQILQQYQQQQNQSQLRLQQMSAASQSYRDKGLKSTQGAQANFDRFGLLGLTSVMSMSDPDLSSLALGIDLTTLGLNLSSNNSLYKAFASPFYDESTKGEPEYSIPNCYYSKQPPALMQGHFARFQLCTLFYIFYSMPKDEAQLYAANELSSRGWLYHKVHKIWFMKVPDKDLGKTLTDGRGPCRCFDPNSWAIVLKDDFVYSNDDIEKKPILLPAPYRH</sequence>
<evidence type="ECO:0000256" key="4">
    <source>
        <dbReference type="SAM" id="MobiDB-lite"/>
    </source>
</evidence>
<dbReference type="InterPro" id="IPR040168">
    <property type="entry name" value="Not2/3/5"/>
</dbReference>
<proteinExistence type="inferred from homology"/>
<feature type="compositionally biased region" description="Polar residues" evidence="4">
    <location>
        <begin position="371"/>
        <end position="390"/>
    </location>
</feature>
<accession>A0AB40C8I4</accession>
<reference evidence="7 8" key="1">
    <citation type="submission" date="2025-04" db="UniProtKB">
        <authorList>
            <consortium name="RefSeq"/>
        </authorList>
    </citation>
    <scope>IDENTIFICATION</scope>
</reference>
<dbReference type="RefSeq" id="XP_039136132.1">
    <property type="nucleotide sequence ID" value="XM_039280198.1"/>
</dbReference>
<dbReference type="InterPro" id="IPR007282">
    <property type="entry name" value="NOT2/3/5_C"/>
</dbReference>
<dbReference type="RefSeq" id="XP_039136133.1">
    <property type="nucleotide sequence ID" value="XM_039280199.1"/>
</dbReference>
<dbReference type="GO" id="GO:0030015">
    <property type="term" value="C:CCR4-NOT core complex"/>
    <property type="evidence" value="ECO:0007669"/>
    <property type="project" value="InterPro"/>
</dbReference>
<evidence type="ECO:0000313" key="8">
    <source>
        <dbReference type="RefSeq" id="XP_039136131.1"/>
    </source>
</evidence>
<dbReference type="Pfam" id="PF04153">
    <property type="entry name" value="NOT2_3_5_C"/>
    <property type="match status" value="1"/>
</dbReference>
<evidence type="ECO:0000313" key="7">
    <source>
        <dbReference type="RefSeq" id="XP_039136130.1"/>
    </source>
</evidence>
<comment type="similarity">
    <text evidence="1">Belongs to the CNOT2/3/5 family.</text>
</comment>
<dbReference type="AlphaFoldDB" id="A0AB40C8I4"/>
<dbReference type="Gene3D" id="2.30.30.1020">
    <property type="entry name" value="CCR4-NOT complex subunit 2/3/5, C-terminal domain"/>
    <property type="match status" value="1"/>
</dbReference>
<evidence type="ECO:0000256" key="1">
    <source>
        <dbReference type="ARBA" id="ARBA00007682"/>
    </source>
</evidence>
<keyword evidence="2" id="KW-0805">Transcription regulation</keyword>
<keyword evidence="3" id="KW-0804">Transcription</keyword>
<dbReference type="RefSeq" id="XP_039136130.1">
    <property type="nucleotide sequence ID" value="XM_039280196.1"/>
</dbReference>
<evidence type="ECO:0000313" key="6">
    <source>
        <dbReference type="Proteomes" id="UP001515500"/>
    </source>
</evidence>
<protein>
    <submittedName>
        <fullName evidence="7 8">Probable NOT transcription complex subunit VIP2 isoform X1</fullName>
    </submittedName>
</protein>
<dbReference type="RefSeq" id="XP_039136131.1">
    <property type="nucleotide sequence ID" value="XM_039280197.1"/>
</dbReference>
<evidence type="ECO:0000256" key="3">
    <source>
        <dbReference type="ARBA" id="ARBA00023163"/>
    </source>
</evidence>
<evidence type="ECO:0000259" key="5">
    <source>
        <dbReference type="Pfam" id="PF04153"/>
    </source>
</evidence>
<gene>
    <name evidence="7 8 9 10" type="primary">LOC120273559</name>
</gene>
<dbReference type="GO" id="GO:0006355">
    <property type="term" value="P:regulation of DNA-templated transcription"/>
    <property type="evidence" value="ECO:0007669"/>
    <property type="project" value="InterPro"/>
</dbReference>
<organism evidence="6 10">
    <name type="scientific">Dioscorea cayennensis subsp. rotundata</name>
    <name type="common">White Guinea yam</name>
    <name type="synonym">Dioscorea rotundata</name>
    <dbReference type="NCBI Taxonomy" id="55577"/>
    <lineage>
        <taxon>Eukaryota</taxon>
        <taxon>Viridiplantae</taxon>
        <taxon>Streptophyta</taxon>
        <taxon>Embryophyta</taxon>
        <taxon>Tracheophyta</taxon>
        <taxon>Spermatophyta</taxon>
        <taxon>Magnoliopsida</taxon>
        <taxon>Liliopsida</taxon>
        <taxon>Dioscoreales</taxon>
        <taxon>Dioscoreaceae</taxon>
        <taxon>Dioscorea</taxon>
    </lineage>
</organism>
<evidence type="ECO:0000313" key="9">
    <source>
        <dbReference type="RefSeq" id="XP_039136132.1"/>
    </source>
</evidence>